<dbReference type="Pfam" id="PF12705">
    <property type="entry name" value="PDDEXK_1"/>
    <property type="match status" value="1"/>
</dbReference>
<dbReference type="Gene3D" id="3.90.320.10">
    <property type="match status" value="1"/>
</dbReference>
<dbReference type="InterPro" id="IPR027417">
    <property type="entry name" value="P-loop_NTPase"/>
</dbReference>
<dbReference type="InterPro" id="IPR011604">
    <property type="entry name" value="PDDEXK-like_dom_sf"/>
</dbReference>
<dbReference type="InterPro" id="IPR038726">
    <property type="entry name" value="PDDEXK_AddAB-type"/>
</dbReference>
<accession>A0A6H1WTT5</accession>
<organism evidence="2 3">
    <name type="scientific">Thermosulfurimonas marina</name>
    <dbReference type="NCBI Taxonomy" id="2047767"/>
    <lineage>
        <taxon>Bacteria</taxon>
        <taxon>Pseudomonadati</taxon>
        <taxon>Thermodesulfobacteriota</taxon>
        <taxon>Thermodesulfobacteria</taxon>
        <taxon>Thermodesulfobacteriales</taxon>
        <taxon>Thermodesulfobacteriaceae</taxon>
        <taxon>Thermosulfurimonas</taxon>
    </lineage>
</organism>
<dbReference type="EMBL" id="CP042909">
    <property type="protein sequence ID" value="QJA06590.1"/>
    <property type="molecule type" value="Genomic_DNA"/>
</dbReference>
<evidence type="ECO:0000259" key="1">
    <source>
        <dbReference type="Pfam" id="PF12705"/>
    </source>
</evidence>
<gene>
    <name evidence="2" type="ORF">FVE67_07180</name>
</gene>
<sequence length="939" mass="106812">MRAGLIPPQAGFLRTLARLLLARHGEDLFRVTVLLPTRRAVQFLRYYLHQESGGRILFPPRLLTLADLVAELAVALEPRPLAPAAERAWHLFRILRGRPGFEKVTPDFARFLPWGLRFVEVLEEFEKEGVDYRGLLYPPEDLPPEGRQFLTELSEIGGRYREALKAAGLDSPAGRLRRVAEGLSRVWNPSGPVYLAGFAALSGSERRLFSGLLAAGAEALFEADPLEIPDFMAEAFRDLKLSPELLARVRRRLPEMEILSAADVHQECQEAAARLPSRVRTPDEVLVLLPVAAHLLPLLYALPEGLAVNITLGYPVRKSLPATFLLLLFELLENRLEDRYPTSLYLALLKHPYTRGIFPDSGLLFEVEAALRRRGSPYVGLAEAEEVARGAAPLRDFHREVLLAFEGVETPRAFSAAVWRVLERVLAPQKKALSEAKENPEILARHFLYTLEAEILPVFEEASFSEEPLGLSALFRMFRELLSSARAPFEGEPLEGIQVMGLLESRLLSFREVLVLDANEGALPSPEEIHPLLPEGVRRALGLPPRARQEALERYYFRRLVLASRKLNLFYLSVADSSPRLPPKVRSRYVEALIWERERAAGRVFSPEDSPVRSLPLRLSAPERVGALPKGEAETREIERLLSGEVSATFLETYLDCPARFYFRYLLRLSPPERIRDYDPAALGTAIHQALEDYFRPYLGRTYHPSKDNDFERLWALFLRALEDEGLTLRLGPERRFFLERTARFRLRQYLSRLEELPPFRILALEEKVSRKHPVLGLTFQGKLDRVDEYETGVVILDYKTGGSVRSLSATRLRELLTEEVPFSPDLEGLSRLRERLPDLQLLLYLFLWEEAQEAAYVHLAEGRKEFLLKPLFGGPPFGNTERALGPEEARRLREEVFPRLLSQLVEHLQKAPAFFIPETPPGCRWCDYLYACPGYRKV</sequence>
<name>A0A6H1WTT5_9BACT</name>
<reference evidence="2 3" key="1">
    <citation type="submission" date="2019-08" db="EMBL/GenBank/DDBJ databases">
        <title>Complete genome sequence of Thermosulfurimonas marina SU872T, an anaerobic thermophilic chemolithoautotrophic bacterium isolated from a shallow marine hydrothermal vent.</title>
        <authorList>
            <person name="Allioux M."/>
            <person name="Jebbar M."/>
            <person name="Slobodkina G."/>
            <person name="Slobodkin A."/>
            <person name="Moalic Y."/>
            <person name="Frolova A."/>
            <person name="Shao Z."/>
            <person name="Alain K."/>
        </authorList>
    </citation>
    <scope>NUCLEOTIDE SEQUENCE [LARGE SCALE GENOMIC DNA]</scope>
    <source>
        <strain evidence="2 3">SU872</strain>
    </source>
</reference>
<dbReference type="SUPFAM" id="SSF52540">
    <property type="entry name" value="P-loop containing nucleoside triphosphate hydrolases"/>
    <property type="match status" value="1"/>
</dbReference>
<proteinExistence type="predicted"/>
<protein>
    <recommendedName>
        <fullName evidence="1">PD-(D/E)XK endonuclease-like domain-containing protein</fullName>
    </recommendedName>
</protein>
<evidence type="ECO:0000313" key="2">
    <source>
        <dbReference type="EMBL" id="QJA06590.1"/>
    </source>
</evidence>
<keyword evidence="3" id="KW-1185">Reference proteome</keyword>
<evidence type="ECO:0000313" key="3">
    <source>
        <dbReference type="Proteomes" id="UP000501253"/>
    </source>
</evidence>
<dbReference type="RefSeq" id="WP_168719943.1">
    <property type="nucleotide sequence ID" value="NZ_CP042909.1"/>
</dbReference>
<dbReference type="AlphaFoldDB" id="A0A6H1WTT5"/>
<dbReference type="Proteomes" id="UP000501253">
    <property type="component" value="Chromosome"/>
</dbReference>
<feature type="domain" description="PD-(D/E)XK endonuclease-like" evidence="1">
    <location>
        <begin position="646"/>
        <end position="934"/>
    </location>
</feature>
<dbReference type="KEGG" id="tmai:FVE67_07180"/>